<dbReference type="Gramene" id="OMO62080">
    <property type="protein sequence ID" value="OMO62080"/>
    <property type="gene ID" value="CCACVL1_23042"/>
</dbReference>
<comment type="caution">
    <text evidence="1">The sequence shown here is derived from an EMBL/GenBank/DDBJ whole genome shotgun (WGS) entry which is preliminary data.</text>
</comment>
<dbReference type="Proteomes" id="UP000188268">
    <property type="component" value="Unassembled WGS sequence"/>
</dbReference>
<evidence type="ECO:0000313" key="1">
    <source>
        <dbReference type="EMBL" id="OMO62080.1"/>
    </source>
</evidence>
<dbReference type="AlphaFoldDB" id="A0A1R3GVP0"/>
<gene>
    <name evidence="1" type="ORF">CCACVL1_23042</name>
</gene>
<reference evidence="1 2" key="1">
    <citation type="submission" date="2013-09" db="EMBL/GenBank/DDBJ databases">
        <title>Corchorus capsularis genome sequencing.</title>
        <authorList>
            <person name="Alam M."/>
            <person name="Haque M.S."/>
            <person name="Islam M.S."/>
            <person name="Emdad E.M."/>
            <person name="Islam M.M."/>
            <person name="Ahmed B."/>
            <person name="Halim A."/>
            <person name="Hossen Q.M.M."/>
            <person name="Hossain M.Z."/>
            <person name="Ahmed R."/>
            <person name="Khan M.M."/>
            <person name="Islam R."/>
            <person name="Rashid M.M."/>
            <person name="Khan S.A."/>
            <person name="Rahman M.S."/>
            <person name="Alam M."/>
        </authorList>
    </citation>
    <scope>NUCLEOTIDE SEQUENCE [LARGE SCALE GENOMIC DNA]</scope>
    <source>
        <strain evidence="2">cv. CVL-1</strain>
        <tissue evidence="1">Whole seedling</tissue>
    </source>
</reference>
<name>A0A1R3GVP0_COCAP</name>
<keyword evidence="2" id="KW-1185">Reference proteome</keyword>
<protein>
    <submittedName>
        <fullName evidence="1">Uncharacterized protein</fullName>
    </submittedName>
</protein>
<dbReference type="EMBL" id="AWWV01013336">
    <property type="protein sequence ID" value="OMO62080.1"/>
    <property type="molecule type" value="Genomic_DNA"/>
</dbReference>
<evidence type="ECO:0000313" key="2">
    <source>
        <dbReference type="Proteomes" id="UP000188268"/>
    </source>
</evidence>
<accession>A0A1R3GVP0</accession>
<proteinExistence type="predicted"/>
<organism evidence="1 2">
    <name type="scientific">Corchorus capsularis</name>
    <name type="common">Jute</name>
    <dbReference type="NCBI Taxonomy" id="210143"/>
    <lineage>
        <taxon>Eukaryota</taxon>
        <taxon>Viridiplantae</taxon>
        <taxon>Streptophyta</taxon>
        <taxon>Embryophyta</taxon>
        <taxon>Tracheophyta</taxon>
        <taxon>Spermatophyta</taxon>
        <taxon>Magnoliopsida</taxon>
        <taxon>eudicotyledons</taxon>
        <taxon>Gunneridae</taxon>
        <taxon>Pentapetalae</taxon>
        <taxon>rosids</taxon>
        <taxon>malvids</taxon>
        <taxon>Malvales</taxon>
        <taxon>Malvaceae</taxon>
        <taxon>Grewioideae</taxon>
        <taxon>Apeibeae</taxon>
        <taxon>Corchorus</taxon>
    </lineage>
</organism>
<sequence length="25" mass="2751">MDVRVRLAVTGPTLLTVRANPTPSW</sequence>
<feature type="non-terminal residue" evidence="1">
    <location>
        <position position="25"/>
    </location>
</feature>